<protein>
    <submittedName>
        <fullName evidence="1">Uncharacterized protein</fullName>
    </submittedName>
</protein>
<evidence type="ECO:0000313" key="2">
    <source>
        <dbReference type="Proteomes" id="UP000250235"/>
    </source>
</evidence>
<reference evidence="1 2" key="1">
    <citation type="journal article" date="2015" name="Proc. Natl. Acad. Sci. U.S.A.">
        <title>The resurrection genome of Boea hygrometrica: A blueprint for survival of dehydration.</title>
        <authorList>
            <person name="Xiao L."/>
            <person name="Yang G."/>
            <person name="Zhang L."/>
            <person name="Yang X."/>
            <person name="Zhao S."/>
            <person name="Ji Z."/>
            <person name="Zhou Q."/>
            <person name="Hu M."/>
            <person name="Wang Y."/>
            <person name="Chen M."/>
            <person name="Xu Y."/>
            <person name="Jin H."/>
            <person name="Xiao X."/>
            <person name="Hu G."/>
            <person name="Bao F."/>
            <person name="Hu Y."/>
            <person name="Wan P."/>
            <person name="Li L."/>
            <person name="Deng X."/>
            <person name="Kuang T."/>
            <person name="Xiang C."/>
            <person name="Zhu J.K."/>
            <person name="Oliver M.J."/>
            <person name="He Y."/>
        </authorList>
    </citation>
    <scope>NUCLEOTIDE SEQUENCE [LARGE SCALE GENOMIC DNA]</scope>
    <source>
        <strain evidence="2">cv. XS01</strain>
    </source>
</reference>
<accession>A0A2Z7AFJ1</accession>
<dbReference type="Proteomes" id="UP000250235">
    <property type="component" value="Unassembled WGS sequence"/>
</dbReference>
<dbReference type="EMBL" id="KV015669">
    <property type="protein sequence ID" value="KZV20416.1"/>
    <property type="molecule type" value="Genomic_DNA"/>
</dbReference>
<evidence type="ECO:0000313" key="1">
    <source>
        <dbReference type="EMBL" id="KZV20416.1"/>
    </source>
</evidence>
<name>A0A2Z7AFJ1_9LAMI</name>
<organism evidence="1 2">
    <name type="scientific">Dorcoceras hygrometricum</name>
    <dbReference type="NCBI Taxonomy" id="472368"/>
    <lineage>
        <taxon>Eukaryota</taxon>
        <taxon>Viridiplantae</taxon>
        <taxon>Streptophyta</taxon>
        <taxon>Embryophyta</taxon>
        <taxon>Tracheophyta</taxon>
        <taxon>Spermatophyta</taxon>
        <taxon>Magnoliopsida</taxon>
        <taxon>eudicotyledons</taxon>
        <taxon>Gunneridae</taxon>
        <taxon>Pentapetalae</taxon>
        <taxon>asterids</taxon>
        <taxon>lamiids</taxon>
        <taxon>Lamiales</taxon>
        <taxon>Gesneriaceae</taxon>
        <taxon>Didymocarpoideae</taxon>
        <taxon>Trichosporeae</taxon>
        <taxon>Loxocarpinae</taxon>
        <taxon>Dorcoceras</taxon>
    </lineage>
</organism>
<sequence>MFESGSDTDEEIVAAKATGTDTVMGAADIVDTEELSLAKDVATMTEFEDTGSEGNDLWQRLPKQTVPPTIELSPQWQFDDTLAPVSEFFKVLHTQWADVCIEVVQSSTVGSLQPVGSHNFCRDIVAVSTVIDIAVDASDFVGVFGRGTNVHMILSESSSSSSGSAHPDPTVFASISQRPLDTDLTSPNPSTTDSRVFFTTDDTPMGVDQILMPTTVTPQYFTEPLAQLRALVNQISTERVNLLPTSIMVMTKRGNKVPAAVLNRLLMIRIDPAGEVRAEVVALVEVVEEMTEGVLRRKGDPVVVVVVDLVLLVDPIKEC</sequence>
<gene>
    <name evidence="1" type="ORF">F511_35062</name>
</gene>
<keyword evidence="2" id="KW-1185">Reference proteome</keyword>
<dbReference type="AlphaFoldDB" id="A0A2Z7AFJ1"/>
<proteinExistence type="predicted"/>